<proteinExistence type="predicted"/>
<keyword evidence="2" id="KW-0472">Membrane</keyword>
<dbReference type="RefSeq" id="WP_143134208.1">
    <property type="nucleotide sequence ID" value="NZ_BOMT01000114.1"/>
</dbReference>
<feature type="transmembrane region" description="Helical" evidence="2">
    <location>
        <begin position="382"/>
        <end position="404"/>
    </location>
</feature>
<sequence length="413" mass="42634">MNKTPRGRRVLAVLAGALLGLTAFANPAGATPRGADKPYLFTHTFTINGGIATATVTPNKDLDVAEEVTLVSYFAPKPQFATPQYVFQSKTGTLKEKNGVVTLEVEVPDCNTQVDLFFGGQKDVIDPLDGSKYYGDTKLGEKKGPGSRSQGPAGWFNGGNKACVQPAVQPVAECDGTVDLQLSNNGKLSKYDVEFRVTGNGFEKTVKVPAGKGETVEVPAGVGPVKVTAPGLPDFTYSWARPETCVPTAAGENDCETVTITVTNPEGNTPAKAEVTYGSETKTATVAPGKSELVTFPAGEATTATVTYPEITGAEPVTVPVKKGECTEPSPSTSVSTPSTDEPSESPSATPSETASTSPSPIATTPVAGDDEDGELPLTGSAAAGVAGGAFLLLVAGAVLFILARRRKVNFTA</sequence>
<feature type="region of interest" description="Disordered" evidence="1">
    <location>
        <begin position="319"/>
        <end position="376"/>
    </location>
</feature>
<dbReference type="AlphaFoldDB" id="A0A1I2MUQ8"/>
<feature type="compositionally biased region" description="Low complexity" evidence="1">
    <location>
        <begin position="327"/>
        <end position="368"/>
    </location>
</feature>
<gene>
    <name evidence="4" type="ORF">SAMN05421541_13426</name>
</gene>
<reference evidence="4 5" key="1">
    <citation type="submission" date="2016-10" db="EMBL/GenBank/DDBJ databases">
        <authorList>
            <person name="de Groot N.N."/>
        </authorList>
    </citation>
    <scope>NUCLEOTIDE SEQUENCE [LARGE SCALE GENOMIC DNA]</scope>
    <source>
        <strain evidence="4 5">DSM 43019</strain>
    </source>
</reference>
<dbReference type="NCBIfam" id="TIGR01167">
    <property type="entry name" value="LPXTG_anchor"/>
    <property type="match status" value="1"/>
</dbReference>
<dbReference type="OrthoDB" id="3297463at2"/>
<evidence type="ECO:0000313" key="5">
    <source>
        <dbReference type="Proteomes" id="UP000199645"/>
    </source>
</evidence>
<evidence type="ECO:0000256" key="3">
    <source>
        <dbReference type="SAM" id="SignalP"/>
    </source>
</evidence>
<feature type="signal peptide" evidence="3">
    <location>
        <begin position="1"/>
        <end position="25"/>
    </location>
</feature>
<evidence type="ECO:0000256" key="1">
    <source>
        <dbReference type="SAM" id="MobiDB-lite"/>
    </source>
</evidence>
<accession>A0A1I2MUQ8</accession>
<dbReference type="Proteomes" id="UP000199645">
    <property type="component" value="Unassembled WGS sequence"/>
</dbReference>
<keyword evidence="3" id="KW-0732">Signal</keyword>
<organism evidence="4 5">
    <name type="scientific">Actinoplanes philippinensis</name>
    <dbReference type="NCBI Taxonomy" id="35752"/>
    <lineage>
        <taxon>Bacteria</taxon>
        <taxon>Bacillati</taxon>
        <taxon>Actinomycetota</taxon>
        <taxon>Actinomycetes</taxon>
        <taxon>Micromonosporales</taxon>
        <taxon>Micromonosporaceae</taxon>
        <taxon>Actinoplanes</taxon>
    </lineage>
</organism>
<protein>
    <submittedName>
        <fullName evidence="4">LPXTG-motif cell wall anchor domain-containing protein</fullName>
    </submittedName>
</protein>
<keyword evidence="2" id="KW-0812">Transmembrane</keyword>
<keyword evidence="5" id="KW-1185">Reference proteome</keyword>
<name>A0A1I2MUQ8_9ACTN</name>
<evidence type="ECO:0000313" key="4">
    <source>
        <dbReference type="EMBL" id="SFF95153.1"/>
    </source>
</evidence>
<dbReference type="EMBL" id="FONV01000034">
    <property type="protein sequence ID" value="SFF95153.1"/>
    <property type="molecule type" value="Genomic_DNA"/>
</dbReference>
<keyword evidence="2" id="KW-1133">Transmembrane helix</keyword>
<feature type="chain" id="PRO_5038835794" evidence="3">
    <location>
        <begin position="26"/>
        <end position="413"/>
    </location>
</feature>
<evidence type="ECO:0000256" key="2">
    <source>
        <dbReference type="SAM" id="Phobius"/>
    </source>
</evidence>